<keyword evidence="1 3" id="KW-0663">Pyridoxal phosphate</keyword>
<keyword evidence="4" id="KW-0032">Aminotransferase</keyword>
<accession>A0ABV2CKN8</accession>
<dbReference type="PIRSF" id="PIRSF000390">
    <property type="entry name" value="PLP_StrS"/>
    <property type="match status" value="1"/>
</dbReference>
<dbReference type="GO" id="GO:0008483">
    <property type="term" value="F:transaminase activity"/>
    <property type="evidence" value="ECO:0007669"/>
    <property type="project" value="UniProtKB-KW"/>
</dbReference>
<keyword evidence="4" id="KW-0808">Transferase</keyword>
<dbReference type="InterPro" id="IPR000653">
    <property type="entry name" value="DegT/StrS_aminotransferase"/>
</dbReference>
<name>A0ABV2CKN8_9RHOO</name>
<evidence type="ECO:0000256" key="2">
    <source>
        <dbReference type="ARBA" id="ARBA00037999"/>
    </source>
</evidence>
<comment type="caution">
    <text evidence="4">The sequence shown here is derived from an EMBL/GenBank/DDBJ whole genome shotgun (WGS) entry which is preliminary data.</text>
</comment>
<dbReference type="PANTHER" id="PTHR30244">
    <property type="entry name" value="TRANSAMINASE"/>
    <property type="match status" value="1"/>
</dbReference>
<dbReference type="Gene3D" id="3.40.640.10">
    <property type="entry name" value="Type I PLP-dependent aspartate aminotransferase-like (Major domain)"/>
    <property type="match status" value="1"/>
</dbReference>
<evidence type="ECO:0000313" key="4">
    <source>
        <dbReference type="EMBL" id="MET1488467.1"/>
    </source>
</evidence>
<dbReference type="SUPFAM" id="SSF53383">
    <property type="entry name" value="PLP-dependent transferases"/>
    <property type="match status" value="1"/>
</dbReference>
<dbReference type="EMBL" id="JBEWLZ010000001">
    <property type="protein sequence ID" value="MET1488467.1"/>
    <property type="molecule type" value="Genomic_DNA"/>
</dbReference>
<reference evidence="4 5" key="1">
    <citation type="submission" date="2024-07" db="EMBL/GenBank/DDBJ databases">
        <title>Uliginosibacterium paludis KCTC:42655.</title>
        <authorList>
            <person name="Kim M.K."/>
        </authorList>
    </citation>
    <scope>NUCLEOTIDE SEQUENCE [LARGE SCALE GENOMIC DNA]</scope>
    <source>
        <strain evidence="4 5">KCTC 42655</strain>
    </source>
</reference>
<protein>
    <submittedName>
        <fullName evidence="4">DegT/DnrJ/EryC1/StrS family aminotransferase</fullName>
        <ecNumber evidence="4">2.6.1.-</ecNumber>
    </submittedName>
</protein>
<gene>
    <name evidence="4" type="ORF">ABVT11_01410</name>
</gene>
<dbReference type="InterPro" id="IPR015421">
    <property type="entry name" value="PyrdxlP-dep_Trfase_major"/>
</dbReference>
<dbReference type="Pfam" id="PF01041">
    <property type="entry name" value="DegT_DnrJ_EryC1"/>
    <property type="match status" value="1"/>
</dbReference>
<proteinExistence type="inferred from homology"/>
<comment type="similarity">
    <text evidence="2 3">Belongs to the DegT/DnrJ/EryC1 family.</text>
</comment>
<dbReference type="Proteomes" id="UP001548590">
    <property type="component" value="Unassembled WGS sequence"/>
</dbReference>
<dbReference type="Gene3D" id="3.90.1150.10">
    <property type="entry name" value="Aspartate Aminotransferase, domain 1"/>
    <property type="match status" value="1"/>
</dbReference>
<dbReference type="PANTHER" id="PTHR30244:SF36">
    <property type="entry name" value="3-OXO-GLUCOSE-6-PHOSPHATE:GLUTAMATE AMINOTRANSFERASE"/>
    <property type="match status" value="1"/>
</dbReference>
<evidence type="ECO:0000256" key="1">
    <source>
        <dbReference type="ARBA" id="ARBA00022898"/>
    </source>
</evidence>
<dbReference type="RefSeq" id="WP_345926609.1">
    <property type="nucleotide sequence ID" value="NZ_JBDIVF010000003.1"/>
</dbReference>
<dbReference type="InterPro" id="IPR015422">
    <property type="entry name" value="PyrdxlP-dep_Trfase_small"/>
</dbReference>
<evidence type="ECO:0000313" key="5">
    <source>
        <dbReference type="Proteomes" id="UP001548590"/>
    </source>
</evidence>
<dbReference type="CDD" id="cd00616">
    <property type="entry name" value="AHBA_syn"/>
    <property type="match status" value="1"/>
</dbReference>
<keyword evidence="5" id="KW-1185">Reference proteome</keyword>
<dbReference type="EC" id="2.6.1.-" evidence="4"/>
<organism evidence="4 5">
    <name type="scientific">Uliginosibacterium paludis</name>
    <dbReference type="NCBI Taxonomy" id="1615952"/>
    <lineage>
        <taxon>Bacteria</taxon>
        <taxon>Pseudomonadati</taxon>
        <taxon>Pseudomonadota</taxon>
        <taxon>Betaproteobacteria</taxon>
        <taxon>Rhodocyclales</taxon>
        <taxon>Zoogloeaceae</taxon>
        <taxon>Uliginosibacterium</taxon>
    </lineage>
</organism>
<sequence length="374" mass="41326">MKVPFLDLAAIHRPCHDSFRAAFESFLENGHYILGEELAGFEREFARYCNCAEACGVANGLDALRLSLLALDVGPGDEVIVPAHTFIATWLAVSSVGADLVPADIDPKTGSIAPDRIAEVLSPRTRAIIPVHLYGLMANMPRIAQLSAGRDIAIIEDAAQAHGARLFGQRAGSFGATGCFSFYPGKNLGALGDGGAVTCQDEKIAKRIQRLRNYGSSQKYVHEEIGINSRLDELQAAFLRIKLKDLDVMNALRVRQAAYYHEALNGLGDLRLLTPSNDQEPVWHLYVIRTSARDALQHWLRNREIDTLIHYPNPPHLQAAYAQWRNRHYPEAETFSRTCLSLPLGPHLSEAMQQHVIDSIRDFFANHSASGQPT</sequence>
<evidence type="ECO:0000256" key="3">
    <source>
        <dbReference type="RuleBase" id="RU004508"/>
    </source>
</evidence>
<dbReference type="InterPro" id="IPR015424">
    <property type="entry name" value="PyrdxlP-dep_Trfase"/>
</dbReference>